<dbReference type="NCBIfam" id="TIGR00492">
    <property type="entry name" value="alr"/>
    <property type="match status" value="1"/>
</dbReference>
<dbReference type="SUPFAM" id="SSF50621">
    <property type="entry name" value="Alanine racemase C-terminal domain-like"/>
    <property type="match status" value="1"/>
</dbReference>
<comment type="cofactor">
    <cofactor evidence="2 7">
        <name>pyridoxal 5'-phosphate</name>
        <dbReference type="ChEBI" id="CHEBI:597326"/>
    </cofactor>
</comment>
<dbReference type="GO" id="GO:0008784">
    <property type="term" value="F:alanine racemase activity"/>
    <property type="evidence" value="ECO:0007669"/>
    <property type="project" value="UniProtKB-EC"/>
</dbReference>
<proteinExistence type="inferred from homology"/>
<dbReference type="EC" id="5.1.1.1" evidence="4 7"/>
<sequence length="388" mass="41824">MMSLVRSADVVLEINLAAIQANLQTVSSLVGPQVSVAAVVKSDAYGLGILEVSRSLVDAGCSLLFVASLEEALLLRSCRIGVAIAVFRDEFDRYGKWYLSHSIIPVVNNCGELLAIDTAGKAQTYFLNVETGLSRFGLGLEDVRRRYQPHAFEKHRPSVVLSHLACSEYLGDATNVLQRDRFRAVYDLLRPVRGSLAASAGLWLGKSYHFDLVRVGSALYGINTAGVQPNPLQPVAKLRARILDVRKVLRGEAVGYGATFRACRTSRVAIAGIGYKHGLPWTCANRISVRIAGHCAPLIGRIAMEYITIDTTDIPETLCGPGAFVELLGEDFTIDDLAAAAMISPQEALTRLGAGCTRQYLNPSFPSEALSKPVAQAALKTSSGDFGR</sequence>
<dbReference type="SMART" id="SM01005">
    <property type="entry name" value="Ala_racemase_C"/>
    <property type="match status" value="1"/>
</dbReference>
<evidence type="ECO:0000256" key="4">
    <source>
        <dbReference type="ARBA" id="ARBA00013089"/>
    </source>
</evidence>
<accession>A0ABT7KPD9</accession>
<evidence type="ECO:0000256" key="1">
    <source>
        <dbReference type="ARBA" id="ARBA00000316"/>
    </source>
</evidence>
<evidence type="ECO:0000256" key="5">
    <source>
        <dbReference type="ARBA" id="ARBA00022898"/>
    </source>
</evidence>
<dbReference type="PANTHER" id="PTHR30511:SF0">
    <property type="entry name" value="ALANINE RACEMASE, CATABOLIC-RELATED"/>
    <property type="match status" value="1"/>
</dbReference>
<dbReference type="InterPro" id="IPR001608">
    <property type="entry name" value="Ala_racemase_N"/>
</dbReference>
<feature type="modified residue" description="N6-(pyridoxal phosphate)lysine" evidence="7">
    <location>
        <position position="41"/>
    </location>
</feature>
<comment type="catalytic activity">
    <reaction evidence="1 7">
        <text>L-alanine = D-alanine</text>
        <dbReference type="Rhea" id="RHEA:20249"/>
        <dbReference type="ChEBI" id="CHEBI:57416"/>
        <dbReference type="ChEBI" id="CHEBI:57972"/>
        <dbReference type="EC" id="5.1.1.1"/>
    </reaction>
</comment>
<dbReference type="CDD" id="cd00430">
    <property type="entry name" value="PLPDE_III_AR"/>
    <property type="match status" value="1"/>
</dbReference>
<feature type="domain" description="Alanine racemase C-terminal" evidence="8">
    <location>
        <begin position="235"/>
        <end position="361"/>
    </location>
</feature>
<comment type="pathway">
    <text evidence="7">Amino-acid biosynthesis; D-alanine biosynthesis; D-alanine from L-alanine: step 1/1.</text>
</comment>
<comment type="function">
    <text evidence="7">Catalyzes the interconversion of L-alanine and D-alanine. May also act on other amino acids.</text>
</comment>
<feature type="binding site" evidence="7">
    <location>
        <position position="135"/>
    </location>
    <ligand>
        <name>substrate</name>
    </ligand>
</feature>
<feature type="binding site" evidence="7">
    <location>
        <position position="304"/>
    </location>
    <ligand>
        <name>substrate</name>
    </ligand>
</feature>
<dbReference type="InterPro" id="IPR009006">
    <property type="entry name" value="Ala_racemase/Decarboxylase_C"/>
</dbReference>
<dbReference type="Gene3D" id="2.40.37.10">
    <property type="entry name" value="Lyase, Ornithine Decarboxylase, Chain A, domain 1"/>
    <property type="match status" value="1"/>
</dbReference>
<dbReference type="HAMAP" id="MF_01201">
    <property type="entry name" value="Ala_racemase"/>
    <property type="match status" value="1"/>
</dbReference>
<feature type="active site" description="Proton acceptor; specific for D-alanine" evidence="7">
    <location>
        <position position="41"/>
    </location>
</feature>
<keyword evidence="10" id="KW-1185">Reference proteome</keyword>
<keyword evidence="6 7" id="KW-0413">Isomerase</keyword>
<dbReference type="PROSITE" id="PS00395">
    <property type="entry name" value="ALANINE_RACEMASE"/>
    <property type="match status" value="1"/>
</dbReference>
<evidence type="ECO:0000313" key="9">
    <source>
        <dbReference type="EMBL" id="MDL2410306.1"/>
    </source>
</evidence>
<dbReference type="EMBL" id="JARFYN010000076">
    <property type="protein sequence ID" value="MDL2410306.1"/>
    <property type="molecule type" value="Genomic_DNA"/>
</dbReference>
<comment type="similarity">
    <text evidence="3 7">Belongs to the alanine racemase family.</text>
</comment>
<dbReference type="SUPFAM" id="SSF51419">
    <property type="entry name" value="PLP-binding barrel"/>
    <property type="match status" value="1"/>
</dbReference>
<evidence type="ECO:0000313" key="10">
    <source>
        <dbReference type="Proteomes" id="UP001172630"/>
    </source>
</evidence>
<dbReference type="Gene3D" id="3.20.20.10">
    <property type="entry name" value="Alanine racemase"/>
    <property type="match status" value="1"/>
</dbReference>
<dbReference type="PANTHER" id="PTHR30511">
    <property type="entry name" value="ALANINE RACEMASE"/>
    <property type="match status" value="1"/>
</dbReference>
<name>A0ABT7KPD9_9HYPH</name>
<dbReference type="RefSeq" id="WP_285884146.1">
    <property type="nucleotide sequence ID" value="NZ_JARFYN010000076.1"/>
</dbReference>
<dbReference type="Pfam" id="PF01168">
    <property type="entry name" value="Ala_racemase_N"/>
    <property type="match status" value="1"/>
</dbReference>
<dbReference type="Proteomes" id="UP001172630">
    <property type="component" value="Unassembled WGS sequence"/>
</dbReference>
<evidence type="ECO:0000259" key="8">
    <source>
        <dbReference type="SMART" id="SM01005"/>
    </source>
</evidence>
<evidence type="ECO:0000256" key="2">
    <source>
        <dbReference type="ARBA" id="ARBA00001933"/>
    </source>
</evidence>
<organism evidence="9 10">
    <name type="scientific">Rhizobium calliandrae</name>
    <dbReference type="NCBI Taxonomy" id="1312182"/>
    <lineage>
        <taxon>Bacteria</taxon>
        <taxon>Pseudomonadati</taxon>
        <taxon>Pseudomonadota</taxon>
        <taxon>Alphaproteobacteria</taxon>
        <taxon>Hyphomicrobiales</taxon>
        <taxon>Rhizobiaceae</taxon>
        <taxon>Rhizobium/Agrobacterium group</taxon>
        <taxon>Rhizobium</taxon>
    </lineage>
</organism>
<gene>
    <name evidence="9" type="primary">alr</name>
    <name evidence="9" type="ORF">PY650_32855</name>
</gene>
<evidence type="ECO:0000256" key="3">
    <source>
        <dbReference type="ARBA" id="ARBA00007880"/>
    </source>
</evidence>
<dbReference type="Pfam" id="PF00842">
    <property type="entry name" value="Ala_racemase_C"/>
    <property type="match status" value="1"/>
</dbReference>
<dbReference type="InterPro" id="IPR020622">
    <property type="entry name" value="Ala_racemase_pyridoxalP-BS"/>
</dbReference>
<evidence type="ECO:0000256" key="6">
    <source>
        <dbReference type="ARBA" id="ARBA00023235"/>
    </source>
</evidence>
<dbReference type="InterPro" id="IPR011079">
    <property type="entry name" value="Ala_racemase_C"/>
</dbReference>
<dbReference type="InterPro" id="IPR000821">
    <property type="entry name" value="Ala_racemase"/>
</dbReference>
<feature type="active site" description="Proton acceptor; specific for L-alanine" evidence="7">
    <location>
        <position position="256"/>
    </location>
</feature>
<reference evidence="9" key="1">
    <citation type="submission" date="2023-06" db="EMBL/GenBank/DDBJ databases">
        <title>Phylogenetic Diversity of Rhizobium strains.</title>
        <authorList>
            <person name="Moura F.T."/>
            <person name="Helene L.C.F."/>
            <person name="Hungria M."/>
        </authorList>
    </citation>
    <scope>NUCLEOTIDE SEQUENCE</scope>
    <source>
        <strain evidence="9">CCGE524</strain>
    </source>
</reference>
<protein>
    <recommendedName>
        <fullName evidence="4 7">Alanine racemase</fullName>
        <ecNumber evidence="4 7">5.1.1.1</ecNumber>
    </recommendedName>
</protein>
<dbReference type="PRINTS" id="PR00992">
    <property type="entry name" value="ALARACEMASE"/>
</dbReference>
<comment type="caution">
    <text evidence="9">The sequence shown here is derived from an EMBL/GenBank/DDBJ whole genome shotgun (WGS) entry which is preliminary data.</text>
</comment>
<evidence type="ECO:0000256" key="7">
    <source>
        <dbReference type="HAMAP-Rule" id="MF_01201"/>
    </source>
</evidence>
<keyword evidence="5 7" id="KW-0663">Pyridoxal phosphate</keyword>
<dbReference type="InterPro" id="IPR029066">
    <property type="entry name" value="PLP-binding_barrel"/>
</dbReference>